<dbReference type="PANTHER" id="PTHR30560">
    <property type="entry name" value="TRIGGER FACTOR CHAPERONE AND PEPTIDYL-PROLYL CIS/TRANS ISOMERASE"/>
    <property type="match status" value="1"/>
</dbReference>
<comment type="domain">
    <text evidence="11">Consists of 3 domains; the N-terminus binds the ribosome, the middle domain has PPIase activity, while the C-terminus has intrinsic chaperone activity on its own.</text>
</comment>
<dbReference type="Pfam" id="PF00254">
    <property type="entry name" value="FKBP_C"/>
    <property type="match status" value="1"/>
</dbReference>
<dbReference type="HAMAP" id="MF_00303">
    <property type="entry name" value="Trigger_factor_Tig"/>
    <property type="match status" value="1"/>
</dbReference>
<dbReference type="PIRSF" id="PIRSF003095">
    <property type="entry name" value="Trigger_factor"/>
    <property type="match status" value="1"/>
</dbReference>
<evidence type="ECO:0000256" key="1">
    <source>
        <dbReference type="ARBA" id="ARBA00000971"/>
    </source>
</evidence>
<evidence type="ECO:0000256" key="7">
    <source>
        <dbReference type="ARBA" id="ARBA00023186"/>
    </source>
</evidence>
<dbReference type="Pfam" id="PF05697">
    <property type="entry name" value="Trigger_N"/>
    <property type="match status" value="1"/>
</dbReference>
<dbReference type="EMBL" id="CAADFM010000116">
    <property type="protein sequence ID" value="VFK14902.1"/>
    <property type="molecule type" value="Genomic_DNA"/>
</dbReference>
<evidence type="ECO:0000259" key="15">
    <source>
        <dbReference type="PROSITE" id="PS50059"/>
    </source>
</evidence>
<reference evidence="16" key="1">
    <citation type="submission" date="2019-02" db="EMBL/GenBank/DDBJ databases">
        <authorList>
            <person name="Gruber-Vodicka R. H."/>
            <person name="Seah K. B. B."/>
        </authorList>
    </citation>
    <scope>NUCLEOTIDE SEQUENCE</scope>
    <source>
        <strain evidence="16">BECK_S312</strain>
        <strain evidence="17">BECK_S426</strain>
    </source>
</reference>
<feature type="compositionally biased region" description="Polar residues" evidence="14">
    <location>
        <begin position="475"/>
        <end position="492"/>
    </location>
</feature>
<dbReference type="EC" id="5.2.1.8" evidence="3 11"/>
<dbReference type="PANTHER" id="PTHR30560:SF3">
    <property type="entry name" value="TRIGGER FACTOR-LIKE PROTEIN TIG, CHLOROPLASTIC"/>
    <property type="match status" value="1"/>
</dbReference>
<dbReference type="GO" id="GO:0015031">
    <property type="term" value="P:protein transport"/>
    <property type="evidence" value="ECO:0007669"/>
    <property type="project" value="UniProtKB-UniRule"/>
</dbReference>
<gene>
    <name evidence="11" type="primary">tig</name>
    <name evidence="16" type="ORF">BECKLPF1236A_GA0070988_101163</name>
    <name evidence="17" type="ORF">BECKLPF1236C_GA0070990_101223</name>
</gene>
<keyword evidence="11" id="KW-0963">Cytoplasm</keyword>
<dbReference type="SUPFAM" id="SSF54534">
    <property type="entry name" value="FKBP-like"/>
    <property type="match status" value="1"/>
</dbReference>
<dbReference type="InterPro" id="IPR005215">
    <property type="entry name" value="Trig_fac"/>
</dbReference>
<dbReference type="GO" id="GO:0051083">
    <property type="term" value="P:'de novo' cotranslational protein folding"/>
    <property type="evidence" value="ECO:0007669"/>
    <property type="project" value="TreeGrafter"/>
</dbReference>
<keyword evidence="8 11" id="KW-0413">Isomerase</keyword>
<evidence type="ECO:0000313" key="16">
    <source>
        <dbReference type="EMBL" id="VFK14902.1"/>
    </source>
</evidence>
<evidence type="ECO:0000256" key="2">
    <source>
        <dbReference type="ARBA" id="ARBA00005464"/>
    </source>
</evidence>
<evidence type="ECO:0000256" key="8">
    <source>
        <dbReference type="ARBA" id="ARBA00023235"/>
    </source>
</evidence>
<comment type="subcellular location">
    <subcellularLocation>
        <location evidence="11">Cytoplasm</location>
    </subcellularLocation>
    <text evidence="11">About half TF is bound to the ribosome near the polypeptide exit tunnel while the other half is free in the cytoplasm.</text>
</comment>
<keyword evidence="5 11" id="KW-0132">Cell division</keyword>
<evidence type="ECO:0000256" key="11">
    <source>
        <dbReference type="HAMAP-Rule" id="MF_00303"/>
    </source>
</evidence>
<dbReference type="Gene3D" id="3.30.70.1050">
    <property type="entry name" value="Trigger factor ribosome-binding domain"/>
    <property type="match status" value="1"/>
</dbReference>
<feature type="domain" description="PPIase FKBP-type" evidence="15">
    <location>
        <begin position="165"/>
        <end position="259"/>
    </location>
</feature>
<evidence type="ECO:0000256" key="14">
    <source>
        <dbReference type="SAM" id="MobiDB-lite"/>
    </source>
</evidence>
<keyword evidence="6 11" id="KW-0697">Rotamase</keyword>
<dbReference type="GO" id="GO:0044183">
    <property type="term" value="F:protein folding chaperone"/>
    <property type="evidence" value="ECO:0007669"/>
    <property type="project" value="TreeGrafter"/>
</dbReference>
<dbReference type="GO" id="GO:0005737">
    <property type="term" value="C:cytoplasm"/>
    <property type="evidence" value="ECO:0007669"/>
    <property type="project" value="UniProtKB-SubCell"/>
</dbReference>
<keyword evidence="9 11" id="KW-0131">Cell cycle</keyword>
<dbReference type="EMBL" id="CAADFP010000122">
    <property type="protein sequence ID" value="VFK30867.1"/>
    <property type="molecule type" value="Genomic_DNA"/>
</dbReference>
<evidence type="ECO:0000256" key="4">
    <source>
        <dbReference type="ARBA" id="ARBA00016902"/>
    </source>
</evidence>
<dbReference type="InterPro" id="IPR037041">
    <property type="entry name" value="Trigger_fac_C_sf"/>
</dbReference>
<accession>A0A450WCX4</accession>
<comment type="function">
    <text evidence="11">Involved in protein export. Acts as a chaperone by maintaining the newly synthesized protein in an open conformation. Functions as a peptidyl-prolyl cis-trans isomerase.</text>
</comment>
<evidence type="ECO:0000256" key="12">
    <source>
        <dbReference type="PROSITE-ProRule" id="PRU00277"/>
    </source>
</evidence>
<feature type="region of interest" description="Disordered" evidence="14">
    <location>
        <begin position="179"/>
        <end position="219"/>
    </location>
</feature>
<dbReference type="InterPro" id="IPR046357">
    <property type="entry name" value="PPIase_dom_sf"/>
</dbReference>
<feature type="compositionally biased region" description="Low complexity" evidence="14">
    <location>
        <begin position="184"/>
        <end position="202"/>
    </location>
</feature>
<dbReference type="GO" id="GO:0043335">
    <property type="term" value="P:protein unfolding"/>
    <property type="evidence" value="ECO:0007669"/>
    <property type="project" value="TreeGrafter"/>
</dbReference>
<organism evidence="16">
    <name type="scientific">Candidatus Kentrum sp. LPFa</name>
    <dbReference type="NCBI Taxonomy" id="2126335"/>
    <lineage>
        <taxon>Bacteria</taxon>
        <taxon>Pseudomonadati</taxon>
        <taxon>Pseudomonadota</taxon>
        <taxon>Gammaproteobacteria</taxon>
        <taxon>Candidatus Kentrum</taxon>
    </lineage>
</organism>
<evidence type="ECO:0000256" key="10">
    <source>
        <dbReference type="ARBA" id="ARBA00029986"/>
    </source>
</evidence>
<dbReference type="AlphaFoldDB" id="A0A450WCX4"/>
<comment type="similarity">
    <text evidence="2 11 13">Belongs to the FKBP-type PPIase family. Tig subfamily.</text>
</comment>
<dbReference type="Pfam" id="PF05698">
    <property type="entry name" value="Trigger_C"/>
    <property type="match status" value="1"/>
</dbReference>
<evidence type="ECO:0000256" key="13">
    <source>
        <dbReference type="RuleBase" id="RU003914"/>
    </source>
</evidence>
<sequence>MHVTVDITDDATEGFNRRMRVEIPEDRIVNDVNEQLKSLIPTTKIPGFRPGKVPLKVLARRYGQEARNDVVNKLVYETFQEALATENLRLANGPEISEVNADPGKGFLYTAVFDVYPEVDTPAVETLEIRRPVAEITEEDVDHMIETLREQSRTWSEIERPAANGDRVIVDFEAIITGKPTGDTSLETASSESSSDTASSESEPSESEPSESAPPEVTKGAKVPVELGSGEMIDGFEDGLIGASAGEERILEIKFPDRYYKPELAGCPATFTVKVQSVEEGNLPDLDEDFARRFGVEDGNMDAFRAATREDMEKKLETLLQTETAERVVNALLTNNPVPELPKNVITREANAISERKRREFASLGIDPDKLNIQPAAFEQQARQQISFNLLLDKLVAAANITVEMDNVRKRVEAIASDYQDPGKMIAWYYADERRLMSIKMMVLQRQAVDWVLEHANVTEERTSFDALRNPSPPSTSDAQADTENNRGTQSQ</sequence>
<dbReference type="Gene3D" id="1.10.3120.10">
    <property type="entry name" value="Trigger factor, C-terminal domain"/>
    <property type="match status" value="1"/>
</dbReference>
<dbReference type="InterPro" id="IPR008880">
    <property type="entry name" value="Trigger_fac_C"/>
</dbReference>
<feature type="region of interest" description="Disordered" evidence="14">
    <location>
        <begin position="462"/>
        <end position="492"/>
    </location>
</feature>
<dbReference type="NCBIfam" id="TIGR00115">
    <property type="entry name" value="tig"/>
    <property type="match status" value="2"/>
</dbReference>
<dbReference type="SUPFAM" id="SSF109998">
    <property type="entry name" value="Triger factor/SurA peptide-binding domain-like"/>
    <property type="match status" value="1"/>
</dbReference>
<dbReference type="SUPFAM" id="SSF102735">
    <property type="entry name" value="Trigger factor ribosome-binding domain"/>
    <property type="match status" value="1"/>
</dbReference>
<dbReference type="GO" id="GO:0043022">
    <property type="term" value="F:ribosome binding"/>
    <property type="evidence" value="ECO:0007669"/>
    <property type="project" value="TreeGrafter"/>
</dbReference>
<dbReference type="GO" id="GO:0051301">
    <property type="term" value="P:cell division"/>
    <property type="evidence" value="ECO:0007669"/>
    <property type="project" value="UniProtKB-KW"/>
</dbReference>
<dbReference type="GO" id="GO:0003755">
    <property type="term" value="F:peptidyl-prolyl cis-trans isomerase activity"/>
    <property type="evidence" value="ECO:0007669"/>
    <property type="project" value="UniProtKB-UniRule"/>
</dbReference>
<dbReference type="InterPro" id="IPR008881">
    <property type="entry name" value="Trigger_fac_ribosome-bd_bac"/>
</dbReference>
<name>A0A450WCX4_9GAMM</name>
<evidence type="ECO:0000256" key="3">
    <source>
        <dbReference type="ARBA" id="ARBA00013194"/>
    </source>
</evidence>
<evidence type="ECO:0000256" key="5">
    <source>
        <dbReference type="ARBA" id="ARBA00022618"/>
    </source>
</evidence>
<evidence type="ECO:0000313" key="17">
    <source>
        <dbReference type="EMBL" id="VFK30867.1"/>
    </source>
</evidence>
<dbReference type="InterPro" id="IPR027304">
    <property type="entry name" value="Trigger_fact/SurA_dom_sf"/>
</dbReference>
<evidence type="ECO:0000256" key="6">
    <source>
        <dbReference type="ARBA" id="ARBA00023110"/>
    </source>
</evidence>
<comment type="catalytic activity">
    <reaction evidence="1 11 12">
        <text>[protein]-peptidylproline (omega=180) = [protein]-peptidylproline (omega=0)</text>
        <dbReference type="Rhea" id="RHEA:16237"/>
        <dbReference type="Rhea" id="RHEA-COMP:10747"/>
        <dbReference type="Rhea" id="RHEA-COMP:10748"/>
        <dbReference type="ChEBI" id="CHEBI:83833"/>
        <dbReference type="ChEBI" id="CHEBI:83834"/>
        <dbReference type="EC" id="5.2.1.8"/>
    </reaction>
</comment>
<proteinExistence type="inferred from homology"/>
<dbReference type="PROSITE" id="PS50059">
    <property type="entry name" value="FKBP_PPIASE"/>
    <property type="match status" value="1"/>
</dbReference>
<protein>
    <recommendedName>
        <fullName evidence="4 11">Trigger factor</fullName>
        <shortName evidence="11">TF</shortName>
        <ecNumber evidence="3 11">5.2.1.8</ecNumber>
    </recommendedName>
    <alternativeName>
        <fullName evidence="10 11">PPIase</fullName>
    </alternativeName>
</protein>
<dbReference type="Gene3D" id="3.10.50.40">
    <property type="match status" value="1"/>
</dbReference>
<dbReference type="InterPro" id="IPR036611">
    <property type="entry name" value="Trigger_fac_ribosome-bd_sf"/>
</dbReference>
<dbReference type="InterPro" id="IPR001179">
    <property type="entry name" value="PPIase_FKBP_dom"/>
</dbReference>
<evidence type="ECO:0000256" key="9">
    <source>
        <dbReference type="ARBA" id="ARBA00023306"/>
    </source>
</evidence>
<keyword evidence="7 11" id="KW-0143">Chaperone</keyword>